<accession>A0ABN7AI77</accession>
<dbReference type="EMBL" id="AP028910">
    <property type="protein sequence ID" value="BES90570.1"/>
    <property type="molecule type" value="Genomic_DNA"/>
</dbReference>
<evidence type="ECO:0000313" key="9">
    <source>
        <dbReference type="Proteomes" id="UP001307889"/>
    </source>
</evidence>
<dbReference type="Gene3D" id="2.60.40.770">
    <property type="match status" value="1"/>
</dbReference>
<dbReference type="InterPro" id="IPR014756">
    <property type="entry name" value="Ig_E-set"/>
</dbReference>
<dbReference type="SMART" id="SM00737">
    <property type="entry name" value="ML"/>
    <property type="match status" value="1"/>
</dbReference>
<dbReference type="SUPFAM" id="SSF81296">
    <property type="entry name" value="E set domains"/>
    <property type="match status" value="1"/>
</dbReference>
<dbReference type="InterPro" id="IPR033916">
    <property type="entry name" value="ML_Npc2-like"/>
</dbReference>
<keyword evidence="4 6" id="KW-0732">Signal</keyword>
<keyword evidence="5" id="KW-1015">Disulfide bond</keyword>
<feature type="chain" id="PRO_5046419353" description="MD-2-related lipid-recognition domain-containing protein" evidence="6">
    <location>
        <begin position="25"/>
        <end position="163"/>
    </location>
</feature>
<keyword evidence="3" id="KW-0964">Secreted</keyword>
<comment type="subcellular location">
    <subcellularLocation>
        <location evidence="1">Secreted</location>
    </subcellularLocation>
</comment>
<evidence type="ECO:0000256" key="6">
    <source>
        <dbReference type="SAM" id="SignalP"/>
    </source>
</evidence>
<name>A0ABN7AI77_9HEMI</name>
<feature type="domain" description="MD-2-related lipid-recognition" evidence="7">
    <location>
        <begin position="27"/>
        <end position="159"/>
    </location>
</feature>
<dbReference type="Pfam" id="PF02221">
    <property type="entry name" value="E1_DerP2_DerF2"/>
    <property type="match status" value="1"/>
</dbReference>
<dbReference type="InterPro" id="IPR039670">
    <property type="entry name" value="NPC2-like"/>
</dbReference>
<evidence type="ECO:0000256" key="4">
    <source>
        <dbReference type="ARBA" id="ARBA00022729"/>
    </source>
</evidence>
<evidence type="ECO:0000313" key="8">
    <source>
        <dbReference type="EMBL" id="BES90570.1"/>
    </source>
</evidence>
<evidence type="ECO:0000256" key="2">
    <source>
        <dbReference type="ARBA" id="ARBA00006370"/>
    </source>
</evidence>
<reference evidence="8 9" key="1">
    <citation type="submission" date="2023-09" db="EMBL/GenBank/DDBJ databases">
        <title>Nesidiocoris tenuis whole genome shotgun sequence.</title>
        <authorList>
            <person name="Shibata T."/>
            <person name="Shimoda M."/>
            <person name="Kobayashi T."/>
            <person name="Uehara T."/>
        </authorList>
    </citation>
    <scope>NUCLEOTIDE SEQUENCE [LARGE SCALE GENOMIC DNA]</scope>
    <source>
        <strain evidence="8 9">Japan</strain>
    </source>
</reference>
<sequence>MRNVSGDFTASLLVLTCLIPTILSTEVLQCKSKNFDLENSVNVTNCDKPPCVLKRKNTYTVNLKFSPDHDIKNVRTSVQGIIAGIPLPFLGVDGTSACGKIYDKDGKTPVKCPLEKGVQYTYINKFDILQVYPKVRVVVHWALVDQATNKDITCFEVNARIVS</sequence>
<evidence type="ECO:0000256" key="5">
    <source>
        <dbReference type="ARBA" id="ARBA00023157"/>
    </source>
</evidence>
<proteinExistence type="inferred from homology"/>
<dbReference type="PANTHER" id="PTHR11306">
    <property type="entry name" value="NIEMANN PICK TYPE C2 PROTEIN NPC2-RELATED"/>
    <property type="match status" value="1"/>
</dbReference>
<evidence type="ECO:0000256" key="1">
    <source>
        <dbReference type="ARBA" id="ARBA00004613"/>
    </source>
</evidence>
<dbReference type="PANTHER" id="PTHR11306:SF68">
    <property type="entry name" value="NPC INTRACELLULAR CHOLESTEROL TRANSPORTER 2"/>
    <property type="match status" value="1"/>
</dbReference>
<feature type="signal peptide" evidence="6">
    <location>
        <begin position="1"/>
        <end position="24"/>
    </location>
</feature>
<evidence type="ECO:0000256" key="3">
    <source>
        <dbReference type="ARBA" id="ARBA00022525"/>
    </source>
</evidence>
<comment type="similarity">
    <text evidence="2">Belongs to the NPC2 family.</text>
</comment>
<gene>
    <name evidence="8" type="ORF">NTJ_03378</name>
</gene>
<dbReference type="CDD" id="cd00916">
    <property type="entry name" value="Npc2_like"/>
    <property type="match status" value="1"/>
</dbReference>
<keyword evidence="9" id="KW-1185">Reference proteome</keyword>
<protein>
    <recommendedName>
        <fullName evidence="7">MD-2-related lipid-recognition domain-containing protein</fullName>
    </recommendedName>
</protein>
<organism evidence="8 9">
    <name type="scientific">Nesidiocoris tenuis</name>
    <dbReference type="NCBI Taxonomy" id="355587"/>
    <lineage>
        <taxon>Eukaryota</taxon>
        <taxon>Metazoa</taxon>
        <taxon>Ecdysozoa</taxon>
        <taxon>Arthropoda</taxon>
        <taxon>Hexapoda</taxon>
        <taxon>Insecta</taxon>
        <taxon>Pterygota</taxon>
        <taxon>Neoptera</taxon>
        <taxon>Paraneoptera</taxon>
        <taxon>Hemiptera</taxon>
        <taxon>Heteroptera</taxon>
        <taxon>Panheteroptera</taxon>
        <taxon>Cimicomorpha</taxon>
        <taxon>Miridae</taxon>
        <taxon>Dicyphina</taxon>
        <taxon>Nesidiocoris</taxon>
    </lineage>
</organism>
<evidence type="ECO:0000259" key="7">
    <source>
        <dbReference type="SMART" id="SM00737"/>
    </source>
</evidence>
<dbReference type="Proteomes" id="UP001307889">
    <property type="component" value="Chromosome 2"/>
</dbReference>
<dbReference type="InterPro" id="IPR003172">
    <property type="entry name" value="ML_dom"/>
</dbReference>